<organism evidence="2">
    <name type="scientific">Rhodanobacter sp. FW102-FHT14D07</name>
    <dbReference type="NCBI Taxonomy" id="3351462"/>
    <lineage>
        <taxon>Bacteria</taxon>
        <taxon>Pseudomonadati</taxon>
        <taxon>Pseudomonadota</taxon>
        <taxon>Gammaproteobacteria</taxon>
        <taxon>Lysobacterales</taxon>
        <taxon>Rhodanobacteraceae</taxon>
        <taxon>Rhodanobacter</taxon>
    </lineage>
</organism>
<feature type="transmembrane region" description="Helical" evidence="1">
    <location>
        <begin position="86"/>
        <end position="108"/>
    </location>
</feature>
<feature type="transmembrane region" description="Helical" evidence="1">
    <location>
        <begin position="28"/>
        <end position="48"/>
    </location>
</feature>
<feature type="transmembrane region" description="Helical" evidence="1">
    <location>
        <begin position="60"/>
        <end position="80"/>
    </location>
</feature>
<name>A0AB74UU56_9GAMM</name>
<gene>
    <name evidence="2" type="ORF">ACFYG5_08965</name>
</gene>
<protein>
    <submittedName>
        <fullName evidence="2">DUF3147 family protein</fullName>
    </submittedName>
</protein>
<accession>A0AB74UU56</accession>
<proteinExistence type="predicted"/>
<dbReference type="RefSeq" id="WP_395117850.1">
    <property type="nucleotide sequence ID" value="NZ_CP170721.1"/>
</dbReference>
<dbReference type="NCBIfam" id="NF006751">
    <property type="entry name" value="PRK09272.1-4"/>
    <property type="match status" value="1"/>
</dbReference>
<sequence>MPWIITKYLITAAIVVAVSELAKRSDRLGALLASLPLVTLLALIWLYLEKQPAEKIANHAWYTFWYVVPTLPMFLIFPRLFARFGFWPALALSGVITVACFGVFAIAIKPFGVKLL</sequence>
<reference evidence="2" key="1">
    <citation type="submission" date="2024-10" db="EMBL/GenBank/DDBJ databases">
        <authorList>
            <person name="Lesea H.P."/>
            <person name="Kuehl J.V."/>
            <person name="Chandonia J.-M."/>
        </authorList>
    </citation>
    <scope>NUCLEOTIDE SEQUENCE</scope>
    <source>
        <strain evidence="2">FW102-FHT14D07</strain>
    </source>
</reference>
<keyword evidence="1" id="KW-0472">Membrane</keyword>
<evidence type="ECO:0000256" key="1">
    <source>
        <dbReference type="SAM" id="Phobius"/>
    </source>
</evidence>
<keyword evidence="1" id="KW-0812">Transmembrane</keyword>
<dbReference type="AlphaFoldDB" id="A0AB74UU56"/>
<dbReference type="EMBL" id="CP170721">
    <property type="protein sequence ID" value="XIA20236.1"/>
    <property type="molecule type" value="Genomic_DNA"/>
</dbReference>
<keyword evidence="1" id="KW-1133">Transmembrane helix</keyword>
<evidence type="ECO:0000313" key="2">
    <source>
        <dbReference type="EMBL" id="XIA20236.1"/>
    </source>
</evidence>